<feature type="transmembrane region" description="Helical" evidence="6">
    <location>
        <begin position="265"/>
        <end position="284"/>
    </location>
</feature>
<keyword evidence="2" id="KW-1003">Cell membrane</keyword>
<accession>A0A4V2FRA1</accession>
<feature type="transmembrane region" description="Helical" evidence="6">
    <location>
        <begin position="19"/>
        <end position="37"/>
    </location>
</feature>
<feature type="transmembrane region" description="Helical" evidence="6">
    <location>
        <begin position="146"/>
        <end position="165"/>
    </location>
</feature>
<keyword evidence="3 6" id="KW-0812">Transmembrane</keyword>
<comment type="caution">
    <text evidence="8">The sequence shown here is derived from an EMBL/GenBank/DDBJ whole genome shotgun (WGS) entry which is preliminary data.</text>
</comment>
<reference evidence="8 9" key="1">
    <citation type="submission" date="2019-02" db="EMBL/GenBank/DDBJ databases">
        <title>Sequencing the genomes of 1000 actinobacteria strains.</title>
        <authorList>
            <person name="Klenk H.-P."/>
        </authorList>
    </citation>
    <scope>NUCLEOTIDE SEQUENCE [LARGE SCALE GENOMIC DNA]</scope>
    <source>
        <strain evidence="8 9">DSM 45779</strain>
    </source>
</reference>
<keyword evidence="9" id="KW-1185">Reference proteome</keyword>
<keyword evidence="5 6" id="KW-0472">Membrane</keyword>
<evidence type="ECO:0000256" key="6">
    <source>
        <dbReference type="SAM" id="Phobius"/>
    </source>
</evidence>
<dbReference type="RefSeq" id="WP_130291838.1">
    <property type="nucleotide sequence ID" value="NZ_SHKL01000001.1"/>
</dbReference>
<evidence type="ECO:0000259" key="7">
    <source>
        <dbReference type="PROSITE" id="PS50850"/>
    </source>
</evidence>
<dbReference type="InterPro" id="IPR036259">
    <property type="entry name" value="MFS_trans_sf"/>
</dbReference>
<feature type="domain" description="Major facilitator superfamily (MFS) profile" evidence="7">
    <location>
        <begin position="19"/>
        <end position="292"/>
    </location>
</feature>
<evidence type="ECO:0000256" key="4">
    <source>
        <dbReference type="ARBA" id="ARBA00022989"/>
    </source>
</evidence>
<evidence type="ECO:0000313" key="9">
    <source>
        <dbReference type="Proteomes" id="UP000291591"/>
    </source>
</evidence>
<dbReference type="InterPro" id="IPR050189">
    <property type="entry name" value="MFS_Efflux_Transporters"/>
</dbReference>
<dbReference type="SUPFAM" id="SSF103473">
    <property type="entry name" value="MFS general substrate transporter"/>
    <property type="match status" value="2"/>
</dbReference>
<comment type="subcellular location">
    <subcellularLocation>
        <location evidence="1">Cell membrane</location>
        <topology evidence="1">Multi-pass membrane protein</topology>
    </subcellularLocation>
</comment>
<feature type="transmembrane region" description="Helical" evidence="6">
    <location>
        <begin position="90"/>
        <end position="111"/>
    </location>
</feature>
<feature type="transmembrane region" description="Helical" evidence="6">
    <location>
        <begin position="57"/>
        <end position="78"/>
    </location>
</feature>
<evidence type="ECO:0000313" key="8">
    <source>
        <dbReference type="EMBL" id="RZT87730.1"/>
    </source>
</evidence>
<evidence type="ECO:0000256" key="2">
    <source>
        <dbReference type="ARBA" id="ARBA00022475"/>
    </source>
</evidence>
<evidence type="ECO:0000256" key="5">
    <source>
        <dbReference type="ARBA" id="ARBA00023136"/>
    </source>
</evidence>
<evidence type="ECO:0000256" key="1">
    <source>
        <dbReference type="ARBA" id="ARBA00004651"/>
    </source>
</evidence>
<dbReference type="PANTHER" id="PTHR43124">
    <property type="entry name" value="PURINE EFFLUX PUMP PBUE"/>
    <property type="match status" value="1"/>
</dbReference>
<dbReference type="GO" id="GO:0022857">
    <property type="term" value="F:transmembrane transporter activity"/>
    <property type="evidence" value="ECO:0007669"/>
    <property type="project" value="InterPro"/>
</dbReference>
<dbReference type="Gene3D" id="1.20.1250.20">
    <property type="entry name" value="MFS general substrate transporter like domains"/>
    <property type="match status" value="1"/>
</dbReference>
<proteinExistence type="predicted"/>
<dbReference type="PROSITE" id="PS50850">
    <property type="entry name" value="MFS"/>
    <property type="match status" value="1"/>
</dbReference>
<dbReference type="InterPro" id="IPR011701">
    <property type="entry name" value="MFS"/>
</dbReference>
<gene>
    <name evidence="8" type="ORF">EV383_4656</name>
</gene>
<dbReference type="EMBL" id="SHKL01000001">
    <property type="protein sequence ID" value="RZT87730.1"/>
    <property type="molecule type" value="Genomic_DNA"/>
</dbReference>
<dbReference type="Proteomes" id="UP000291591">
    <property type="component" value="Unassembled WGS sequence"/>
</dbReference>
<keyword evidence="4 6" id="KW-1133">Transmembrane helix</keyword>
<feature type="transmembrane region" description="Helical" evidence="6">
    <location>
        <begin position="171"/>
        <end position="190"/>
    </location>
</feature>
<organism evidence="8 9">
    <name type="scientific">Pseudonocardia sediminis</name>
    <dbReference type="NCBI Taxonomy" id="1397368"/>
    <lineage>
        <taxon>Bacteria</taxon>
        <taxon>Bacillati</taxon>
        <taxon>Actinomycetota</taxon>
        <taxon>Actinomycetes</taxon>
        <taxon>Pseudonocardiales</taxon>
        <taxon>Pseudonocardiaceae</taxon>
        <taxon>Pseudonocardia</taxon>
    </lineage>
</organism>
<protein>
    <submittedName>
        <fullName evidence="8">MFS transporter</fullName>
    </submittedName>
</protein>
<dbReference type="InterPro" id="IPR020846">
    <property type="entry name" value="MFS_dom"/>
</dbReference>
<dbReference type="PANTHER" id="PTHR43124:SF3">
    <property type="entry name" value="CHLORAMPHENICOL EFFLUX PUMP RV0191"/>
    <property type="match status" value="1"/>
</dbReference>
<sequence>MSTTAPGTTATPRERVPRIVPVLAASIFVLGTSEFLITGLLPDMAVDLGVSIPQVGYLISAFAVGMIVGAPAMAVLTLRLPRRTTLVTMLLVVIATHAVGALAASYGLLLVLGTTSLYQAGMVGMLAYVAPLLTEVTGLAPGWVPVVQLGFGLGSFVGVTIGGRVADAHPWTTLFSALVAAAVLLGVLGLTAGTPAAAVPLIVALGLIAFVAAAPLNSRVFALAGSAPTLASATNTSAFNVGNSLGPALGGLAISAGWGFTAPSLIGVGLIAGAVALGTVSWSVDRRRGAVG</sequence>
<evidence type="ECO:0000256" key="3">
    <source>
        <dbReference type="ARBA" id="ARBA00022692"/>
    </source>
</evidence>
<dbReference type="Pfam" id="PF07690">
    <property type="entry name" value="MFS_1"/>
    <property type="match status" value="1"/>
</dbReference>
<dbReference type="AlphaFoldDB" id="A0A4V2FRA1"/>
<dbReference type="OrthoDB" id="9814237at2"/>
<dbReference type="GO" id="GO:0005886">
    <property type="term" value="C:plasma membrane"/>
    <property type="evidence" value="ECO:0007669"/>
    <property type="project" value="UniProtKB-SubCell"/>
</dbReference>
<name>A0A4V2FRA1_PSEST</name>
<feature type="transmembrane region" description="Helical" evidence="6">
    <location>
        <begin position="197"/>
        <end position="216"/>
    </location>
</feature>